<organism evidence="1">
    <name type="scientific">Oryza punctata</name>
    <name type="common">Red rice</name>
    <dbReference type="NCBI Taxonomy" id="4537"/>
    <lineage>
        <taxon>Eukaryota</taxon>
        <taxon>Viridiplantae</taxon>
        <taxon>Streptophyta</taxon>
        <taxon>Embryophyta</taxon>
        <taxon>Tracheophyta</taxon>
        <taxon>Spermatophyta</taxon>
        <taxon>Magnoliopsida</taxon>
        <taxon>Liliopsida</taxon>
        <taxon>Poales</taxon>
        <taxon>Poaceae</taxon>
        <taxon>BOP clade</taxon>
        <taxon>Oryzoideae</taxon>
        <taxon>Oryzeae</taxon>
        <taxon>Oryzinae</taxon>
        <taxon>Oryza</taxon>
    </lineage>
</organism>
<evidence type="ECO:0000313" key="2">
    <source>
        <dbReference type="Proteomes" id="UP000026962"/>
    </source>
</evidence>
<dbReference type="OMA" id="KWINTID"/>
<dbReference type="SUPFAM" id="SSF54001">
    <property type="entry name" value="Cysteine proteinases"/>
    <property type="match status" value="1"/>
</dbReference>
<proteinExistence type="predicted"/>
<dbReference type="STRING" id="4537.A0A0E0JJ52"/>
<reference evidence="1" key="2">
    <citation type="submission" date="2018-05" db="EMBL/GenBank/DDBJ databases">
        <title>OpunRS2 (Oryza punctata Reference Sequence Version 2).</title>
        <authorList>
            <person name="Zhang J."/>
            <person name="Kudrna D."/>
            <person name="Lee S."/>
            <person name="Talag J."/>
            <person name="Welchert J."/>
            <person name="Wing R.A."/>
        </authorList>
    </citation>
    <scope>NUCLEOTIDE SEQUENCE [LARGE SCALE GENOMIC DNA]</scope>
</reference>
<dbReference type="EnsemblPlants" id="OPUNC01G17120.1">
    <property type="protein sequence ID" value="OPUNC01G17120.1"/>
    <property type="gene ID" value="OPUNC01G17120"/>
</dbReference>
<keyword evidence="2" id="KW-1185">Reference proteome</keyword>
<evidence type="ECO:0008006" key="3">
    <source>
        <dbReference type="Google" id="ProtNLM"/>
    </source>
</evidence>
<reference evidence="1" key="1">
    <citation type="submission" date="2015-04" db="UniProtKB">
        <authorList>
            <consortium name="EnsemblPlants"/>
        </authorList>
    </citation>
    <scope>IDENTIFICATION</scope>
</reference>
<sequence length="236" mass="26801">MYHPIQLLSETCSDIEGVNSTPWSQPKRFICKPTRFVSPVVVGCPQSITDHSVGIQLRDLITEECGSTQKVIEKNHSQPIHWPFIIPVLHNSHWSIYAINIPHKWINTIDSNNYPLIETLVSDHHGELSKRVVKRLSDALQKALTKRFRRFGGFRKNPMSCAKMEIGSNDYAFYIMKYIETYDREPIEALPIPSDSTSLHSSILQQDVFNEHNIAVPHHPDIAQLCGSSVVVPPPN</sequence>
<dbReference type="InterPro" id="IPR038765">
    <property type="entry name" value="Papain-like_cys_pep_sf"/>
</dbReference>
<dbReference type="Gene3D" id="3.40.395.10">
    <property type="entry name" value="Adenoviral Proteinase, Chain A"/>
    <property type="match status" value="1"/>
</dbReference>
<dbReference type="HOGENOM" id="CLU_052575_0_0_1"/>
<evidence type="ECO:0000313" key="1">
    <source>
        <dbReference type="EnsemblPlants" id="OPUNC01G17120.1"/>
    </source>
</evidence>
<dbReference type="AlphaFoldDB" id="A0A0E0JJ52"/>
<dbReference type="Proteomes" id="UP000026962">
    <property type="component" value="Chromosome 1"/>
</dbReference>
<accession>A0A0E0JJ52</accession>
<dbReference type="Gramene" id="OPUNC01G17120.1">
    <property type="protein sequence ID" value="OPUNC01G17120.1"/>
    <property type="gene ID" value="OPUNC01G17120"/>
</dbReference>
<name>A0A0E0JJ52_ORYPU</name>
<protein>
    <recommendedName>
        <fullName evidence="3">Ubiquitin-like protease family profile domain-containing protein</fullName>
    </recommendedName>
</protein>